<dbReference type="InterPro" id="IPR004839">
    <property type="entry name" value="Aminotransferase_I/II_large"/>
</dbReference>
<evidence type="ECO:0000256" key="3">
    <source>
        <dbReference type="ARBA" id="ARBA00010008"/>
    </source>
</evidence>
<comment type="cofactor">
    <cofactor evidence="1 12">
        <name>pyridoxal 5'-phosphate</name>
        <dbReference type="ChEBI" id="CHEBI:597326"/>
    </cofactor>
</comment>
<evidence type="ECO:0000256" key="6">
    <source>
        <dbReference type="ARBA" id="ARBA00022679"/>
    </source>
</evidence>
<evidence type="ECO:0000259" key="13">
    <source>
        <dbReference type="Pfam" id="PF00155"/>
    </source>
</evidence>
<proteinExistence type="inferred from homology"/>
<comment type="similarity">
    <text evidence="3">Belongs to the class-II pyridoxal-phosphate-dependent aminotransferase family. BioF subfamily.</text>
</comment>
<evidence type="ECO:0000256" key="5">
    <source>
        <dbReference type="ARBA" id="ARBA00013187"/>
    </source>
</evidence>
<dbReference type="InterPro" id="IPR015421">
    <property type="entry name" value="PyrdxlP-dep_Trfase_major"/>
</dbReference>
<feature type="domain" description="Aminotransferase class I/classII large" evidence="13">
    <location>
        <begin position="6"/>
        <end position="185"/>
    </location>
</feature>
<sequence length="198" mass="20115">MELSERALVVTESVFSVDGDIAPLPELHRICRERNAGLLVGDAHGLGVIGPGGAGAFRAAGLLGEPDVVATVTLSKSLGAQGGAVLGPRRVIDHLTQTARTFIFDTGLAPACAGAALAALDVLLAEPELADRVQHVAKMLHKGLSETGIRVSDPGAAVLSIPASSPDQAVEWAANCRANGVVVGASRHRSLTPTPASA</sequence>
<comment type="catalytic activity">
    <reaction evidence="11">
        <text>6-carboxyhexanoyl-[ACP] + L-alanine + H(+) = (8S)-8-amino-7-oxononanoate + holo-[ACP] + CO2</text>
        <dbReference type="Rhea" id="RHEA:42288"/>
        <dbReference type="Rhea" id="RHEA-COMP:9685"/>
        <dbReference type="Rhea" id="RHEA-COMP:9955"/>
        <dbReference type="ChEBI" id="CHEBI:15378"/>
        <dbReference type="ChEBI" id="CHEBI:16526"/>
        <dbReference type="ChEBI" id="CHEBI:57972"/>
        <dbReference type="ChEBI" id="CHEBI:64479"/>
        <dbReference type="ChEBI" id="CHEBI:78846"/>
        <dbReference type="ChEBI" id="CHEBI:149468"/>
        <dbReference type="EC" id="2.3.1.47"/>
    </reaction>
</comment>
<comment type="subunit">
    <text evidence="4">Homodimer.</text>
</comment>
<dbReference type="PANTHER" id="PTHR13693">
    <property type="entry name" value="CLASS II AMINOTRANSFERASE/8-AMINO-7-OXONONANOATE SYNTHASE"/>
    <property type="match status" value="1"/>
</dbReference>
<dbReference type="AlphaFoldDB" id="A0A840Q9H6"/>
<dbReference type="EC" id="2.3.1.47" evidence="5"/>
<name>A0A840Q9H6_9PSEU</name>
<gene>
    <name evidence="14" type="ORF">BJ970_000977</name>
</gene>
<evidence type="ECO:0000256" key="2">
    <source>
        <dbReference type="ARBA" id="ARBA00004746"/>
    </source>
</evidence>
<protein>
    <recommendedName>
        <fullName evidence="5">8-amino-7-oxononanoate synthase</fullName>
        <ecNumber evidence="5">2.3.1.47</ecNumber>
    </recommendedName>
    <alternativeName>
        <fullName evidence="9">7-keto-8-amino-pelargonic acid synthase</fullName>
    </alternativeName>
    <alternativeName>
        <fullName evidence="10">8-amino-7-ketopelargonate synthase</fullName>
    </alternativeName>
</protein>
<keyword evidence="15" id="KW-1185">Reference proteome</keyword>
<dbReference type="Proteomes" id="UP000584374">
    <property type="component" value="Unassembled WGS sequence"/>
</dbReference>
<dbReference type="Gene3D" id="3.90.1150.10">
    <property type="entry name" value="Aspartate Aminotransferase, domain 1"/>
    <property type="match status" value="1"/>
</dbReference>
<dbReference type="Gene3D" id="3.40.640.10">
    <property type="entry name" value="Type I PLP-dependent aspartate aminotransferase-like (Major domain)"/>
    <property type="match status" value="1"/>
</dbReference>
<evidence type="ECO:0000256" key="11">
    <source>
        <dbReference type="ARBA" id="ARBA00047715"/>
    </source>
</evidence>
<keyword evidence="8 12" id="KW-0663">Pyridoxal phosphate</keyword>
<comment type="caution">
    <text evidence="14">The sequence shown here is derived from an EMBL/GenBank/DDBJ whole genome shotgun (WGS) entry which is preliminary data.</text>
</comment>
<evidence type="ECO:0000256" key="4">
    <source>
        <dbReference type="ARBA" id="ARBA00011738"/>
    </source>
</evidence>
<dbReference type="GO" id="GO:0009102">
    <property type="term" value="P:biotin biosynthetic process"/>
    <property type="evidence" value="ECO:0007669"/>
    <property type="project" value="UniProtKB-KW"/>
</dbReference>
<reference evidence="14 15" key="1">
    <citation type="submission" date="2020-08" db="EMBL/GenBank/DDBJ databases">
        <title>Sequencing the genomes of 1000 actinobacteria strains.</title>
        <authorList>
            <person name="Klenk H.-P."/>
        </authorList>
    </citation>
    <scope>NUCLEOTIDE SEQUENCE [LARGE SCALE GENOMIC DNA]</scope>
    <source>
        <strain evidence="14 15">DSM 45584</strain>
    </source>
</reference>
<keyword evidence="7" id="KW-0093">Biotin biosynthesis</keyword>
<dbReference type="InterPro" id="IPR015424">
    <property type="entry name" value="PyrdxlP-dep_Trfase"/>
</dbReference>
<dbReference type="InterPro" id="IPR050087">
    <property type="entry name" value="AON_synthase_class-II"/>
</dbReference>
<evidence type="ECO:0000313" key="15">
    <source>
        <dbReference type="Proteomes" id="UP000584374"/>
    </source>
</evidence>
<comment type="pathway">
    <text evidence="2">Cofactor biosynthesis; biotin biosynthesis.</text>
</comment>
<dbReference type="SUPFAM" id="SSF53383">
    <property type="entry name" value="PLP-dependent transferases"/>
    <property type="match status" value="1"/>
</dbReference>
<dbReference type="EMBL" id="JACHIW010000001">
    <property type="protein sequence ID" value="MBB5153443.1"/>
    <property type="molecule type" value="Genomic_DNA"/>
</dbReference>
<evidence type="ECO:0000256" key="9">
    <source>
        <dbReference type="ARBA" id="ARBA00032610"/>
    </source>
</evidence>
<organism evidence="14 15">
    <name type="scientific">Saccharopolyspora phatthalungensis</name>
    <dbReference type="NCBI Taxonomy" id="664693"/>
    <lineage>
        <taxon>Bacteria</taxon>
        <taxon>Bacillati</taxon>
        <taxon>Actinomycetota</taxon>
        <taxon>Actinomycetes</taxon>
        <taxon>Pseudonocardiales</taxon>
        <taxon>Pseudonocardiaceae</taxon>
        <taxon>Saccharopolyspora</taxon>
    </lineage>
</organism>
<evidence type="ECO:0000313" key="14">
    <source>
        <dbReference type="EMBL" id="MBB5153443.1"/>
    </source>
</evidence>
<dbReference type="GO" id="GO:0030170">
    <property type="term" value="F:pyridoxal phosphate binding"/>
    <property type="evidence" value="ECO:0007669"/>
    <property type="project" value="InterPro"/>
</dbReference>
<keyword evidence="6" id="KW-0808">Transferase</keyword>
<dbReference type="GO" id="GO:0008710">
    <property type="term" value="F:8-amino-7-oxononanoate synthase activity"/>
    <property type="evidence" value="ECO:0007669"/>
    <property type="project" value="UniProtKB-EC"/>
</dbReference>
<evidence type="ECO:0000256" key="7">
    <source>
        <dbReference type="ARBA" id="ARBA00022756"/>
    </source>
</evidence>
<accession>A0A840Q9H6</accession>
<dbReference type="Pfam" id="PF00155">
    <property type="entry name" value="Aminotran_1_2"/>
    <property type="match status" value="1"/>
</dbReference>
<dbReference type="PANTHER" id="PTHR13693:SF100">
    <property type="entry name" value="8-AMINO-7-OXONONANOATE SYNTHASE"/>
    <property type="match status" value="1"/>
</dbReference>
<dbReference type="PROSITE" id="PS00599">
    <property type="entry name" value="AA_TRANSFER_CLASS_2"/>
    <property type="match status" value="1"/>
</dbReference>
<evidence type="ECO:0000256" key="8">
    <source>
        <dbReference type="ARBA" id="ARBA00022898"/>
    </source>
</evidence>
<dbReference type="InterPro" id="IPR015422">
    <property type="entry name" value="PyrdxlP-dep_Trfase_small"/>
</dbReference>
<dbReference type="InterPro" id="IPR001917">
    <property type="entry name" value="Aminotrans_II_pyridoxalP_BS"/>
</dbReference>
<evidence type="ECO:0000256" key="1">
    <source>
        <dbReference type="ARBA" id="ARBA00001933"/>
    </source>
</evidence>
<evidence type="ECO:0000256" key="12">
    <source>
        <dbReference type="RuleBase" id="RU003693"/>
    </source>
</evidence>
<evidence type="ECO:0000256" key="10">
    <source>
        <dbReference type="ARBA" id="ARBA00033381"/>
    </source>
</evidence>